<feature type="non-terminal residue" evidence="1">
    <location>
        <position position="1"/>
    </location>
</feature>
<gene>
    <name evidence="1" type="ORF">NDU88_006971</name>
</gene>
<sequence length="62" mass="7193">SMRGYPRASLSTIGDGDYGSVASHFKSLRSQKQHRKLYRNMEYQQIFQYLEKAPCRAPVLKV</sequence>
<proteinExistence type="predicted"/>
<evidence type="ECO:0000313" key="2">
    <source>
        <dbReference type="Proteomes" id="UP001066276"/>
    </source>
</evidence>
<dbReference type="AlphaFoldDB" id="A0AAV7UMK9"/>
<protein>
    <submittedName>
        <fullName evidence="1">Uncharacterized protein</fullName>
    </submittedName>
</protein>
<evidence type="ECO:0000313" key="1">
    <source>
        <dbReference type="EMBL" id="KAJ1190233.1"/>
    </source>
</evidence>
<name>A0AAV7UMK9_PLEWA</name>
<organism evidence="1 2">
    <name type="scientific">Pleurodeles waltl</name>
    <name type="common">Iberian ribbed newt</name>
    <dbReference type="NCBI Taxonomy" id="8319"/>
    <lineage>
        <taxon>Eukaryota</taxon>
        <taxon>Metazoa</taxon>
        <taxon>Chordata</taxon>
        <taxon>Craniata</taxon>
        <taxon>Vertebrata</taxon>
        <taxon>Euteleostomi</taxon>
        <taxon>Amphibia</taxon>
        <taxon>Batrachia</taxon>
        <taxon>Caudata</taxon>
        <taxon>Salamandroidea</taxon>
        <taxon>Salamandridae</taxon>
        <taxon>Pleurodelinae</taxon>
        <taxon>Pleurodeles</taxon>
    </lineage>
</organism>
<keyword evidence="2" id="KW-1185">Reference proteome</keyword>
<reference evidence="1" key="1">
    <citation type="journal article" date="2022" name="bioRxiv">
        <title>Sequencing and chromosome-scale assembly of the giantPleurodeles waltlgenome.</title>
        <authorList>
            <person name="Brown T."/>
            <person name="Elewa A."/>
            <person name="Iarovenko S."/>
            <person name="Subramanian E."/>
            <person name="Araus A.J."/>
            <person name="Petzold A."/>
            <person name="Susuki M."/>
            <person name="Suzuki K.-i.T."/>
            <person name="Hayashi T."/>
            <person name="Toyoda A."/>
            <person name="Oliveira C."/>
            <person name="Osipova E."/>
            <person name="Leigh N.D."/>
            <person name="Simon A."/>
            <person name="Yun M.H."/>
        </authorList>
    </citation>
    <scope>NUCLEOTIDE SEQUENCE</scope>
    <source>
        <strain evidence="1">20211129_DDA</strain>
        <tissue evidence="1">Liver</tissue>
    </source>
</reference>
<accession>A0AAV7UMK9</accession>
<comment type="caution">
    <text evidence="1">The sequence shown here is derived from an EMBL/GenBank/DDBJ whole genome shotgun (WGS) entry which is preliminary data.</text>
</comment>
<dbReference type="Proteomes" id="UP001066276">
    <property type="component" value="Chromosome 3_1"/>
</dbReference>
<dbReference type="EMBL" id="JANPWB010000005">
    <property type="protein sequence ID" value="KAJ1190233.1"/>
    <property type="molecule type" value="Genomic_DNA"/>
</dbReference>
<feature type="non-terminal residue" evidence="1">
    <location>
        <position position="62"/>
    </location>
</feature>